<dbReference type="EnsemblProtists" id="EKX38086">
    <property type="protein sequence ID" value="EKX38086"/>
    <property type="gene ID" value="GUITHDRAFT_77568"/>
</dbReference>
<evidence type="ECO:0000313" key="2">
    <source>
        <dbReference type="EnsemblProtists" id="EKX38086"/>
    </source>
</evidence>
<dbReference type="Pfam" id="PF08238">
    <property type="entry name" value="Sel1"/>
    <property type="match status" value="7"/>
</dbReference>
<keyword evidence="3" id="KW-1185">Reference proteome</keyword>
<dbReference type="AlphaFoldDB" id="L1IP69"/>
<dbReference type="PANTHER" id="PTHR45011:SF1">
    <property type="entry name" value="DAP3-BINDING CELL DEATH ENHANCER 1"/>
    <property type="match status" value="1"/>
</dbReference>
<reference evidence="2" key="3">
    <citation type="submission" date="2015-06" db="UniProtKB">
        <authorList>
            <consortium name="EnsemblProtists"/>
        </authorList>
    </citation>
    <scope>IDENTIFICATION</scope>
</reference>
<dbReference type="EMBL" id="JH993052">
    <property type="protein sequence ID" value="EKX38086.1"/>
    <property type="molecule type" value="Genomic_DNA"/>
</dbReference>
<gene>
    <name evidence="1" type="ORF">GUITHDRAFT_77568</name>
</gene>
<dbReference type="InterPro" id="IPR006597">
    <property type="entry name" value="Sel1-like"/>
</dbReference>
<dbReference type="GeneID" id="17294758"/>
<dbReference type="RefSeq" id="XP_005825066.1">
    <property type="nucleotide sequence ID" value="XM_005825009.1"/>
</dbReference>
<organism evidence="1">
    <name type="scientific">Guillardia theta (strain CCMP2712)</name>
    <name type="common">Cryptophyte</name>
    <dbReference type="NCBI Taxonomy" id="905079"/>
    <lineage>
        <taxon>Eukaryota</taxon>
        <taxon>Cryptophyceae</taxon>
        <taxon>Pyrenomonadales</taxon>
        <taxon>Geminigeraceae</taxon>
        <taxon>Guillardia</taxon>
    </lineage>
</organism>
<dbReference type="PaxDb" id="55529-EKX38086"/>
<reference evidence="1 3" key="1">
    <citation type="journal article" date="2012" name="Nature">
        <title>Algal genomes reveal evolutionary mosaicism and the fate of nucleomorphs.</title>
        <authorList>
            <consortium name="DOE Joint Genome Institute"/>
            <person name="Curtis B.A."/>
            <person name="Tanifuji G."/>
            <person name="Burki F."/>
            <person name="Gruber A."/>
            <person name="Irimia M."/>
            <person name="Maruyama S."/>
            <person name="Arias M.C."/>
            <person name="Ball S.G."/>
            <person name="Gile G.H."/>
            <person name="Hirakawa Y."/>
            <person name="Hopkins J.F."/>
            <person name="Kuo A."/>
            <person name="Rensing S.A."/>
            <person name="Schmutz J."/>
            <person name="Symeonidi A."/>
            <person name="Elias M."/>
            <person name="Eveleigh R.J."/>
            <person name="Herman E.K."/>
            <person name="Klute M.J."/>
            <person name="Nakayama T."/>
            <person name="Obornik M."/>
            <person name="Reyes-Prieto A."/>
            <person name="Armbrust E.V."/>
            <person name="Aves S.J."/>
            <person name="Beiko R.G."/>
            <person name="Coutinho P."/>
            <person name="Dacks J.B."/>
            <person name="Durnford D.G."/>
            <person name="Fast N.M."/>
            <person name="Green B.R."/>
            <person name="Grisdale C.J."/>
            <person name="Hempel F."/>
            <person name="Henrissat B."/>
            <person name="Hoppner M.P."/>
            <person name="Ishida K."/>
            <person name="Kim E."/>
            <person name="Koreny L."/>
            <person name="Kroth P.G."/>
            <person name="Liu Y."/>
            <person name="Malik S.B."/>
            <person name="Maier U.G."/>
            <person name="McRose D."/>
            <person name="Mock T."/>
            <person name="Neilson J.A."/>
            <person name="Onodera N.T."/>
            <person name="Poole A.M."/>
            <person name="Pritham E.J."/>
            <person name="Richards T.A."/>
            <person name="Rocap G."/>
            <person name="Roy S.W."/>
            <person name="Sarai C."/>
            <person name="Schaack S."/>
            <person name="Shirato S."/>
            <person name="Slamovits C.H."/>
            <person name="Spencer D.F."/>
            <person name="Suzuki S."/>
            <person name="Worden A.Z."/>
            <person name="Zauner S."/>
            <person name="Barry K."/>
            <person name="Bell C."/>
            <person name="Bharti A.K."/>
            <person name="Crow J.A."/>
            <person name="Grimwood J."/>
            <person name="Kramer R."/>
            <person name="Lindquist E."/>
            <person name="Lucas S."/>
            <person name="Salamov A."/>
            <person name="McFadden G.I."/>
            <person name="Lane C.E."/>
            <person name="Keeling P.J."/>
            <person name="Gray M.W."/>
            <person name="Grigoriev I.V."/>
            <person name="Archibald J.M."/>
        </authorList>
    </citation>
    <scope>NUCLEOTIDE SEQUENCE</scope>
    <source>
        <strain evidence="1 3">CCMP2712</strain>
    </source>
</reference>
<dbReference type="OrthoDB" id="272077at2759"/>
<dbReference type="eggNOG" id="KOG1550">
    <property type="taxonomic scope" value="Eukaryota"/>
</dbReference>
<evidence type="ECO:0000313" key="1">
    <source>
        <dbReference type="EMBL" id="EKX38086.1"/>
    </source>
</evidence>
<name>L1IP69_GUITC</name>
<dbReference type="Gene3D" id="1.25.40.10">
    <property type="entry name" value="Tetratricopeptide repeat domain"/>
    <property type="match status" value="3"/>
</dbReference>
<proteinExistence type="predicted"/>
<dbReference type="InterPro" id="IPR052748">
    <property type="entry name" value="ISR_Activator"/>
</dbReference>
<dbReference type="Proteomes" id="UP000011087">
    <property type="component" value="Unassembled WGS sequence"/>
</dbReference>
<dbReference type="PANTHER" id="PTHR45011">
    <property type="entry name" value="DAP3-BINDING CELL DEATH ENHANCER 1"/>
    <property type="match status" value="1"/>
</dbReference>
<evidence type="ECO:0008006" key="4">
    <source>
        <dbReference type="Google" id="ProtNLM"/>
    </source>
</evidence>
<dbReference type="STRING" id="905079.L1IP69"/>
<dbReference type="KEGG" id="gtt:GUITHDRAFT_77568"/>
<dbReference type="InterPro" id="IPR011990">
    <property type="entry name" value="TPR-like_helical_dom_sf"/>
</dbReference>
<dbReference type="SMART" id="SM00671">
    <property type="entry name" value="SEL1"/>
    <property type="match status" value="7"/>
</dbReference>
<protein>
    <recommendedName>
        <fullName evidence="4">HCP-like protein</fullName>
    </recommendedName>
</protein>
<reference evidence="3" key="2">
    <citation type="submission" date="2012-11" db="EMBL/GenBank/DDBJ databases">
        <authorList>
            <person name="Kuo A."/>
            <person name="Curtis B.A."/>
            <person name="Tanifuji G."/>
            <person name="Burki F."/>
            <person name="Gruber A."/>
            <person name="Irimia M."/>
            <person name="Maruyama S."/>
            <person name="Arias M.C."/>
            <person name="Ball S.G."/>
            <person name="Gile G.H."/>
            <person name="Hirakawa Y."/>
            <person name="Hopkins J.F."/>
            <person name="Rensing S.A."/>
            <person name="Schmutz J."/>
            <person name="Symeonidi A."/>
            <person name="Elias M."/>
            <person name="Eveleigh R.J."/>
            <person name="Herman E.K."/>
            <person name="Klute M.J."/>
            <person name="Nakayama T."/>
            <person name="Obornik M."/>
            <person name="Reyes-Prieto A."/>
            <person name="Armbrust E.V."/>
            <person name="Aves S.J."/>
            <person name="Beiko R.G."/>
            <person name="Coutinho P."/>
            <person name="Dacks J.B."/>
            <person name="Durnford D.G."/>
            <person name="Fast N.M."/>
            <person name="Green B.R."/>
            <person name="Grisdale C."/>
            <person name="Hempe F."/>
            <person name="Henrissat B."/>
            <person name="Hoppner M.P."/>
            <person name="Ishida K.-I."/>
            <person name="Kim E."/>
            <person name="Koreny L."/>
            <person name="Kroth P.G."/>
            <person name="Liu Y."/>
            <person name="Malik S.-B."/>
            <person name="Maier U.G."/>
            <person name="McRose D."/>
            <person name="Mock T."/>
            <person name="Neilson J.A."/>
            <person name="Onodera N.T."/>
            <person name="Poole A.M."/>
            <person name="Pritham E.J."/>
            <person name="Richards T.A."/>
            <person name="Rocap G."/>
            <person name="Roy S.W."/>
            <person name="Sarai C."/>
            <person name="Schaack S."/>
            <person name="Shirato S."/>
            <person name="Slamovits C.H."/>
            <person name="Spencer D.F."/>
            <person name="Suzuki S."/>
            <person name="Worden A.Z."/>
            <person name="Zauner S."/>
            <person name="Barry K."/>
            <person name="Bell C."/>
            <person name="Bharti A.K."/>
            <person name="Crow J.A."/>
            <person name="Grimwood J."/>
            <person name="Kramer R."/>
            <person name="Lindquist E."/>
            <person name="Lucas S."/>
            <person name="Salamov A."/>
            <person name="McFadden G.I."/>
            <person name="Lane C.E."/>
            <person name="Keeling P.J."/>
            <person name="Gray M.W."/>
            <person name="Grigoriev I.V."/>
            <person name="Archibald J.M."/>
        </authorList>
    </citation>
    <scope>NUCLEOTIDE SEQUENCE</scope>
    <source>
        <strain evidence="3">CCMP2712</strain>
    </source>
</reference>
<evidence type="ECO:0000313" key="3">
    <source>
        <dbReference type="Proteomes" id="UP000011087"/>
    </source>
</evidence>
<dbReference type="HOGENOM" id="CLU_000288_36_2_1"/>
<sequence>MDASWFLEGALKGNDKAQYHLGICYAEGLGVEKSYKRAAGWFSKSARQGHVKATYELALCYRYGDGVSKSYTKCRRLLQSASRKGSLPALEDLAVAHLKGKLGLEPNASAAVPLLIKAADRGSKRAMTWVGLMYAEGRYGMLQDDEKAEWYLLRSAREYKEGSQVGKEIRAGARALFKLAQRFAEGRGVKQNYEKAIDWYSRASIKGYSPAFYELGMCYIKGLGHGLDQSDSAAVEWYARASEEGHAKAQFKLGLFYLKGRSMPKDEFMATEWFMEAAEQGDPDAQVK</sequence>
<dbReference type="SUPFAM" id="SSF81901">
    <property type="entry name" value="HCP-like"/>
    <property type="match status" value="2"/>
</dbReference>
<dbReference type="OMA" id="AENNCQV"/>
<feature type="non-terminal residue" evidence="1">
    <location>
        <position position="288"/>
    </location>
</feature>
<accession>L1IP69</accession>